<dbReference type="InterPro" id="IPR016977">
    <property type="entry name" value="ComGF"/>
</dbReference>
<name>A0A498DEX7_9BACI</name>
<evidence type="ECO:0008006" key="4">
    <source>
        <dbReference type="Google" id="ProtNLM"/>
    </source>
</evidence>
<keyword evidence="1" id="KW-1133">Transmembrane helix</keyword>
<dbReference type="OrthoDB" id="2361316at2"/>
<evidence type="ECO:0000256" key="1">
    <source>
        <dbReference type="SAM" id="Phobius"/>
    </source>
</evidence>
<keyword evidence="1" id="KW-0812">Transmembrane</keyword>
<evidence type="ECO:0000313" key="3">
    <source>
        <dbReference type="Proteomes" id="UP000270219"/>
    </source>
</evidence>
<keyword evidence="1" id="KW-0472">Membrane</keyword>
<dbReference type="Proteomes" id="UP000270219">
    <property type="component" value="Unassembled WGS sequence"/>
</dbReference>
<proteinExistence type="predicted"/>
<dbReference type="EMBL" id="RCHR01000001">
    <property type="protein sequence ID" value="RLL48085.1"/>
    <property type="molecule type" value="Genomic_DNA"/>
</dbReference>
<organism evidence="2 3">
    <name type="scientific">Oceanobacillus piezotolerans</name>
    <dbReference type="NCBI Taxonomy" id="2448030"/>
    <lineage>
        <taxon>Bacteria</taxon>
        <taxon>Bacillati</taxon>
        <taxon>Bacillota</taxon>
        <taxon>Bacilli</taxon>
        <taxon>Bacillales</taxon>
        <taxon>Bacillaceae</taxon>
        <taxon>Oceanobacillus</taxon>
    </lineage>
</organism>
<feature type="transmembrane region" description="Helical" evidence="1">
    <location>
        <begin position="21"/>
        <end position="44"/>
    </location>
</feature>
<comment type="caution">
    <text evidence="2">The sequence shown here is derived from an EMBL/GenBank/DDBJ whole genome shotgun (WGS) entry which is preliminary data.</text>
</comment>
<keyword evidence="3" id="KW-1185">Reference proteome</keyword>
<sequence length="150" mass="17736">MQGKKWKKYVCMEYHRTEQGFSFITLFVAIAIISMTLPFIGYLINSVHHQSNYEELAVHHFFQLIRDEVIHAKKTLIQEEKLTLIQEDDSVVSFSLYQDVIRRQLDGRGHEIYLRDVKAFQVTSYTYGVRIKVTNLLGDTYEKTISNYHR</sequence>
<gene>
    <name evidence="2" type="ORF">D8M04_02080</name>
</gene>
<accession>A0A498DEX7</accession>
<evidence type="ECO:0000313" key="2">
    <source>
        <dbReference type="EMBL" id="RLL48085.1"/>
    </source>
</evidence>
<dbReference type="AlphaFoldDB" id="A0A498DEX7"/>
<reference evidence="2 3" key="1">
    <citation type="submission" date="2018-10" db="EMBL/GenBank/DDBJ databases">
        <title>Oceanobacillus sp. YLB-02 draft genome.</title>
        <authorList>
            <person name="Yu L."/>
        </authorList>
    </citation>
    <scope>NUCLEOTIDE SEQUENCE [LARGE SCALE GENOMIC DNA]</scope>
    <source>
        <strain evidence="2 3">YLB-02</strain>
    </source>
</reference>
<protein>
    <recommendedName>
        <fullName evidence="4">Competence protein ComGF</fullName>
    </recommendedName>
</protein>
<dbReference type="Pfam" id="PF15980">
    <property type="entry name" value="ComGF"/>
    <property type="match status" value="1"/>
</dbReference>